<evidence type="ECO:0000313" key="10">
    <source>
        <dbReference type="WBParaSite" id="GPUH_0001530201-mRNA-1"/>
    </source>
</evidence>
<reference evidence="10" key="1">
    <citation type="submission" date="2016-06" db="UniProtKB">
        <authorList>
            <consortium name="WormBaseParasite"/>
        </authorList>
    </citation>
    <scope>IDENTIFICATION</scope>
</reference>
<accession>A0A183E2U1</accession>
<dbReference type="Pfam" id="PF04791">
    <property type="entry name" value="LMBR1"/>
    <property type="match status" value="1"/>
</dbReference>
<keyword evidence="5 7" id="KW-0472">Membrane</keyword>
<evidence type="ECO:0000256" key="3">
    <source>
        <dbReference type="ARBA" id="ARBA00022692"/>
    </source>
</evidence>
<feature type="compositionally biased region" description="Pro residues" evidence="6">
    <location>
        <begin position="337"/>
        <end position="347"/>
    </location>
</feature>
<reference evidence="8 9" key="2">
    <citation type="submission" date="2018-11" db="EMBL/GenBank/DDBJ databases">
        <authorList>
            <consortium name="Pathogen Informatics"/>
        </authorList>
    </citation>
    <scope>NUCLEOTIDE SEQUENCE [LARGE SCALE GENOMIC DNA]</scope>
</reference>
<gene>
    <name evidence="8" type="ORF">GPUH_LOCUS15282</name>
</gene>
<dbReference type="WBParaSite" id="GPUH_0001530201-mRNA-1">
    <property type="protein sequence ID" value="GPUH_0001530201-mRNA-1"/>
    <property type="gene ID" value="GPUH_0001530201"/>
</dbReference>
<evidence type="ECO:0000256" key="5">
    <source>
        <dbReference type="ARBA" id="ARBA00023136"/>
    </source>
</evidence>
<evidence type="ECO:0000313" key="8">
    <source>
        <dbReference type="EMBL" id="VDN25698.1"/>
    </source>
</evidence>
<feature type="transmembrane region" description="Helical" evidence="7">
    <location>
        <begin position="198"/>
        <end position="217"/>
    </location>
</feature>
<dbReference type="AlphaFoldDB" id="A0A183E2U1"/>
<sequence>MQNGLLRCPYQFQYFWHVICKKTLLKLLVCSPFQILGLLFYVMTGFVMWSECTFFIIHPRLSLAAQFVHLAAHGYHYLYIQVDFYVSHRAGDKFSPFFQICATAIISYLCVCAYYTVFKLRIYRYYRLDPHHITDENSLLFSAILLCRLTPPICLNVLGMIHLDSHITSDTKFGVETQFTKLMGHLDVIPILARGINIYLPILIVLLALGTWLRLVIDTATPTHAFIRHIVLHNTWRYMYYLQVDAEISHVLERNKITRAANREERDQYWTKKLTTNTSAGYGASRGTNNASVSNYRFPGINEYSDREPIIGADDGDEYSPLGIAESSTRNHDSPGAHPPPNMFDDL</sequence>
<name>A0A183E2U1_9BILA</name>
<evidence type="ECO:0000313" key="9">
    <source>
        <dbReference type="Proteomes" id="UP000271098"/>
    </source>
</evidence>
<comment type="subcellular location">
    <subcellularLocation>
        <location evidence="1">Membrane</location>
        <topology evidence="1">Multi-pass membrane protein</topology>
    </subcellularLocation>
</comment>
<organism evidence="10">
    <name type="scientific">Gongylonema pulchrum</name>
    <dbReference type="NCBI Taxonomy" id="637853"/>
    <lineage>
        <taxon>Eukaryota</taxon>
        <taxon>Metazoa</taxon>
        <taxon>Ecdysozoa</taxon>
        <taxon>Nematoda</taxon>
        <taxon>Chromadorea</taxon>
        <taxon>Rhabditida</taxon>
        <taxon>Spirurina</taxon>
        <taxon>Spiruromorpha</taxon>
        <taxon>Spiruroidea</taxon>
        <taxon>Gongylonematidae</taxon>
        <taxon>Gongylonema</taxon>
    </lineage>
</organism>
<feature type="transmembrane region" description="Helical" evidence="7">
    <location>
        <begin position="24"/>
        <end position="49"/>
    </location>
</feature>
<dbReference type="Proteomes" id="UP000271098">
    <property type="component" value="Unassembled WGS sequence"/>
</dbReference>
<evidence type="ECO:0000256" key="1">
    <source>
        <dbReference type="ARBA" id="ARBA00004141"/>
    </source>
</evidence>
<evidence type="ECO:0000256" key="7">
    <source>
        <dbReference type="SAM" id="Phobius"/>
    </source>
</evidence>
<feature type="transmembrane region" description="Helical" evidence="7">
    <location>
        <begin position="97"/>
        <end position="118"/>
    </location>
</feature>
<comment type="similarity">
    <text evidence="2">Belongs to the LIMR family.</text>
</comment>
<dbReference type="PANTHER" id="PTHR21355">
    <property type="entry name" value="G-PROTEIN COUPLED RECEPTOR-ASSOCIATED PROTEIN LMBRD2"/>
    <property type="match status" value="1"/>
</dbReference>
<evidence type="ECO:0000256" key="6">
    <source>
        <dbReference type="SAM" id="MobiDB-lite"/>
    </source>
</evidence>
<keyword evidence="3 7" id="KW-0812">Transmembrane</keyword>
<dbReference type="InterPro" id="IPR051584">
    <property type="entry name" value="GPCR-associated_LMBR1"/>
</dbReference>
<dbReference type="PANTHER" id="PTHR21355:SF0">
    <property type="entry name" value="G-PROTEIN COUPLED RECEPTOR-ASSOCIATED PROTEIN LMBRD2"/>
    <property type="match status" value="1"/>
</dbReference>
<dbReference type="GO" id="GO:0016020">
    <property type="term" value="C:membrane"/>
    <property type="evidence" value="ECO:0007669"/>
    <property type="project" value="UniProtKB-SubCell"/>
</dbReference>
<dbReference type="OrthoDB" id="203099at2759"/>
<evidence type="ECO:0000256" key="2">
    <source>
        <dbReference type="ARBA" id="ARBA00010487"/>
    </source>
</evidence>
<evidence type="ECO:0000256" key="4">
    <source>
        <dbReference type="ARBA" id="ARBA00022989"/>
    </source>
</evidence>
<feature type="region of interest" description="Disordered" evidence="6">
    <location>
        <begin position="307"/>
        <end position="347"/>
    </location>
</feature>
<feature type="transmembrane region" description="Helical" evidence="7">
    <location>
        <begin position="139"/>
        <end position="163"/>
    </location>
</feature>
<dbReference type="InterPro" id="IPR006876">
    <property type="entry name" value="LMBR1-like_membr_prot"/>
</dbReference>
<keyword evidence="4 7" id="KW-1133">Transmembrane helix</keyword>
<proteinExistence type="inferred from homology"/>
<dbReference type="EMBL" id="UYRT01082238">
    <property type="protein sequence ID" value="VDN25698.1"/>
    <property type="molecule type" value="Genomic_DNA"/>
</dbReference>
<protein>
    <submittedName>
        <fullName evidence="8 10">Uncharacterized protein</fullName>
    </submittedName>
</protein>
<keyword evidence="9" id="KW-1185">Reference proteome</keyword>